<sequence length="299" mass="31977">MLPSVNVKSVPVPERIPYGAAALAVASLAMFPAADALAKSLADHLGVLVIVWARLLGSAVLISPIWLWQRPGRPTRRAVATEALRAVIIIAAFGSFVLSFRTIPFAEAMTYYSFAPIVASVLAVLVLKERMTAARTLALMLGLIGVLVALNPGATPAVGAYFAMLTGCLYGGYLFLNRVVAVRWHPIQALFLQFWIGAILLTPLVWTQLGPHVVEYLPRLAAIAGVSVICNVLLIYAFRMAEASFLAPFMYIEIPSALLMAVVFLGETPSLNLLLGAAMILGAGLLVIRPPRASQMNGN</sequence>
<organism evidence="3 4">
    <name type="scientific">Aliisedimentitalea scapharcae</name>
    <dbReference type="NCBI Taxonomy" id="1524259"/>
    <lineage>
        <taxon>Bacteria</taxon>
        <taxon>Pseudomonadati</taxon>
        <taxon>Pseudomonadota</taxon>
        <taxon>Alphaproteobacteria</taxon>
        <taxon>Rhodobacterales</taxon>
        <taxon>Roseobacteraceae</taxon>
        <taxon>Aliisedimentitalea</taxon>
    </lineage>
</organism>
<feature type="transmembrane region" description="Helical" evidence="1">
    <location>
        <begin position="158"/>
        <end position="176"/>
    </location>
</feature>
<feature type="transmembrane region" description="Helical" evidence="1">
    <location>
        <begin position="271"/>
        <end position="288"/>
    </location>
</feature>
<dbReference type="Proteomes" id="UP001623232">
    <property type="component" value="Plasmid unnamed4"/>
</dbReference>
<name>A0ABZ2XYC5_9RHOB</name>
<protein>
    <submittedName>
        <fullName evidence="3">DMT family transporter</fullName>
    </submittedName>
</protein>
<dbReference type="EMBL" id="CP123585">
    <property type="protein sequence ID" value="WZK91114.1"/>
    <property type="molecule type" value="Genomic_DNA"/>
</dbReference>
<feature type="transmembrane region" description="Helical" evidence="1">
    <location>
        <begin position="188"/>
        <end position="206"/>
    </location>
</feature>
<dbReference type="SUPFAM" id="SSF103481">
    <property type="entry name" value="Multidrug resistance efflux transporter EmrE"/>
    <property type="match status" value="2"/>
</dbReference>
<evidence type="ECO:0000259" key="2">
    <source>
        <dbReference type="Pfam" id="PF00892"/>
    </source>
</evidence>
<dbReference type="InterPro" id="IPR037185">
    <property type="entry name" value="EmrE-like"/>
</dbReference>
<dbReference type="Pfam" id="PF00892">
    <property type="entry name" value="EamA"/>
    <property type="match status" value="2"/>
</dbReference>
<evidence type="ECO:0000313" key="4">
    <source>
        <dbReference type="Proteomes" id="UP001623232"/>
    </source>
</evidence>
<feature type="transmembrane region" description="Helical" evidence="1">
    <location>
        <begin position="46"/>
        <end position="67"/>
    </location>
</feature>
<proteinExistence type="predicted"/>
<dbReference type="PANTHER" id="PTHR22911:SF103">
    <property type="entry name" value="BLR2811 PROTEIN"/>
    <property type="match status" value="1"/>
</dbReference>
<feature type="domain" description="EamA" evidence="2">
    <location>
        <begin position="22"/>
        <end position="149"/>
    </location>
</feature>
<keyword evidence="1" id="KW-1133">Transmembrane helix</keyword>
<feature type="domain" description="EamA" evidence="2">
    <location>
        <begin position="159"/>
        <end position="288"/>
    </location>
</feature>
<dbReference type="RefSeq" id="WP_343211821.1">
    <property type="nucleotide sequence ID" value="NZ_CP123585.1"/>
</dbReference>
<reference evidence="3 4" key="1">
    <citation type="submission" date="2023-04" db="EMBL/GenBank/DDBJ databases">
        <title>Complete genome sequence of Alisedimentitalea scapharcae.</title>
        <authorList>
            <person name="Rong J.-C."/>
            <person name="Yi M.-L."/>
            <person name="Zhao Q."/>
        </authorList>
    </citation>
    <scope>NUCLEOTIDE SEQUENCE [LARGE SCALE GENOMIC DNA]</scope>
    <source>
        <strain evidence="3 4">KCTC 42119</strain>
        <plasmid evidence="3 4">unnamed4</plasmid>
    </source>
</reference>
<accession>A0ABZ2XYC5</accession>
<feature type="transmembrane region" description="Helical" evidence="1">
    <location>
        <begin position="134"/>
        <end position="152"/>
    </location>
</feature>
<geneLocation type="plasmid" evidence="3 4">
    <name>unnamed4</name>
</geneLocation>
<dbReference type="InterPro" id="IPR000620">
    <property type="entry name" value="EamA_dom"/>
</dbReference>
<dbReference type="PANTHER" id="PTHR22911">
    <property type="entry name" value="ACYL-MALONYL CONDENSING ENZYME-RELATED"/>
    <property type="match status" value="1"/>
</dbReference>
<feature type="transmembrane region" description="Helical" evidence="1">
    <location>
        <begin position="79"/>
        <end position="103"/>
    </location>
</feature>
<keyword evidence="1" id="KW-0812">Transmembrane</keyword>
<feature type="transmembrane region" description="Helical" evidence="1">
    <location>
        <begin position="218"/>
        <end position="238"/>
    </location>
</feature>
<gene>
    <name evidence="3" type="ORF">QEZ52_21335</name>
</gene>
<feature type="transmembrane region" description="Helical" evidence="1">
    <location>
        <begin position="109"/>
        <end position="127"/>
    </location>
</feature>
<evidence type="ECO:0000256" key="1">
    <source>
        <dbReference type="SAM" id="Phobius"/>
    </source>
</evidence>
<keyword evidence="3" id="KW-0614">Plasmid</keyword>
<evidence type="ECO:0000313" key="3">
    <source>
        <dbReference type="EMBL" id="WZK91114.1"/>
    </source>
</evidence>
<feature type="transmembrane region" description="Helical" evidence="1">
    <location>
        <begin position="245"/>
        <end position="265"/>
    </location>
</feature>
<keyword evidence="4" id="KW-1185">Reference proteome</keyword>
<keyword evidence="1" id="KW-0472">Membrane</keyword>